<name>A0AA40CKD9_9PEZI</name>
<comment type="caution">
    <text evidence="1">The sequence shown here is derived from an EMBL/GenBank/DDBJ whole genome shotgun (WGS) entry which is preliminary data.</text>
</comment>
<dbReference type="AlphaFoldDB" id="A0AA40CKD9"/>
<accession>A0AA40CKD9</accession>
<evidence type="ECO:0000313" key="2">
    <source>
        <dbReference type="Proteomes" id="UP001174936"/>
    </source>
</evidence>
<protein>
    <submittedName>
        <fullName evidence="1">Uncharacterized protein</fullName>
    </submittedName>
</protein>
<dbReference type="Proteomes" id="UP001174936">
    <property type="component" value="Unassembled WGS sequence"/>
</dbReference>
<keyword evidence="2" id="KW-1185">Reference proteome</keyword>
<proteinExistence type="predicted"/>
<gene>
    <name evidence="1" type="ORF">B0T16DRAFT_461728</name>
</gene>
<dbReference type="EMBL" id="JAULSV010000006">
    <property type="protein sequence ID" value="KAK0641690.1"/>
    <property type="molecule type" value="Genomic_DNA"/>
</dbReference>
<organism evidence="1 2">
    <name type="scientific">Cercophora newfieldiana</name>
    <dbReference type="NCBI Taxonomy" id="92897"/>
    <lineage>
        <taxon>Eukaryota</taxon>
        <taxon>Fungi</taxon>
        <taxon>Dikarya</taxon>
        <taxon>Ascomycota</taxon>
        <taxon>Pezizomycotina</taxon>
        <taxon>Sordariomycetes</taxon>
        <taxon>Sordariomycetidae</taxon>
        <taxon>Sordariales</taxon>
        <taxon>Lasiosphaeriaceae</taxon>
        <taxon>Cercophora</taxon>
    </lineage>
</organism>
<evidence type="ECO:0000313" key="1">
    <source>
        <dbReference type="EMBL" id="KAK0641690.1"/>
    </source>
</evidence>
<reference evidence="1" key="1">
    <citation type="submission" date="2023-06" db="EMBL/GenBank/DDBJ databases">
        <title>Genome-scale phylogeny and comparative genomics of the fungal order Sordariales.</title>
        <authorList>
            <consortium name="Lawrence Berkeley National Laboratory"/>
            <person name="Hensen N."/>
            <person name="Bonometti L."/>
            <person name="Westerberg I."/>
            <person name="Brannstrom I.O."/>
            <person name="Guillou S."/>
            <person name="Cros-Aarteil S."/>
            <person name="Calhoun S."/>
            <person name="Haridas S."/>
            <person name="Kuo A."/>
            <person name="Mondo S."/>
            <person name="Pangilinan J."/>
            <person name="Riley R."/>
            <person name="Labutti K."/>
            <person name="Andreopoulos B."/>
            <person name="Lipzen A."/>
            <person name="Chen C."/>
            <person name="Yanf M."/>
            <person name="Daum C."/>
            <person name="Ng V."/>
            <person name="Clum A."/>
            <person name="Steindorff A."/>
            <person name="Ohm R."/>
            <person name="Martin F."/>
            <person name="Silar P."/>
            <person name="Natvig D."/>
            <person name="Lalanne C."/>
            <person name="Gautier V."/>
            <person name="Ament-Velasquez S.L."/>
            <person name="Kruys A."/>
            <person name="Hutchinson M.I."/>
            <person name="Powell A.J."/>
            <person name="Barry K."/>
            <person name="Miller A.N."/>
            <person name="Grigoriev I.V."/>
            <person name="Debuchy R."/>
            <person name="Gladieux P."/>
            <person name="Thoren M.H."/>
            <person name="Johannesson H."/>
        </authorList>
    </citation>
    <scope>NUCLEOTIDE SEQUENCE</scope>
    <source>
        <strain evidence="1">SMH2532-1</strain>
    </source>
</reference>
<sequence length="205" mass="22311">MASAQPRFLIVVHVAGDAPGGMHQIVYGDNNFDVPALDWAQAAIELATSVGARETGGATVTPVGQLTSVVSWSRDMLYLALRQPRFRGAGGVVDLAPLWALRRMTWTGEVRHLAVMVGDGPARVWGRHMSDADLRGLFEAMTALETLYLVVSWAVPPTQWERVGVLPPGFDSQVRVRYGFMPLEIGGWTAGVGTDFVGFQSLLYR</sequence>